<organism evidence="2 3">
    <name type="scientific">Cadophora malorum</name>
    <dbReference type="NCBI Taxonomy" id="108018"/>
    <lineage>
        <taxon>Eukaryota</taxon>
        <taxon>Fungi</taxon>
        <taxon>Dikarya</taxon>
        <taxon>Ascomycota</taxon>
        <taxon>Pezizomycotina</taxon>
        <taxon>Leotiomycetes</taxon>
        <taxon>Helotiales</taxon>
        <taxon>Ploettnerulaceae</taxon>
        <taxon>Cadophora</taxon>
    </lineage>
</organism>
<proteinExistence type="predicted"/>
<feature type="compositionally biased region" description="Polar residues" evidence="1">
    <location>
        <begin position="35"/>
        <end position="59"/>
    </location>
</feature>
<dbReference type="AlphaFoldDB" id="A0A8H7T7A2"/>
<protein>
    <submittedName>
        <fullName evidence="2">Uncharacterized protein</fullName>
    </submittedName>
</protein>
<dbReference type="Proteomes" id="UP000664132">
    <property type="component" value="Unassembled WGS sequence"/>
</dbReference>
<gene>
    <name evidence="2" type="ORF">IFR04_012405</name>
</gene>
<evidence type="ECO:0000313" key="2">
    <source>
        <dbReference type="EMBL" id="KAG4414442.1"/>
    </source>
</evidence>
<feature type="region of interest" description="Disordered" evidence="1">
    <location>
        <begin position="1"/>
        <end position="136"/>
    </location>
</feature>
<keyword evidence="3" id="KW-1185">Reference proteome</keyword>
<accession>A0A8H7T7A2</accession>
<feature type="compositionally biased region" description="Polar residues" evidence="1">
    <location>
        <begin position="17"/>
        <end position="26"/>
    </location>
</feature>
<dbReference type="EMBL" id="JAFJYH010000264">
    <property type="protein sequence ID" value="KAG4414442.1"/>
    <property type="molecule type" value="Genomic_DNA"/>
</dbReference>
<reference evidence="2" key="1">
    <citation type="submission" date="2021-02" db="EMBL/GenBank/DDBJ databases">
        <title>Genome sequence Cadophora malorum strain M34.</title>
        <authorList>
            <person name="Stefanovic E."/>
            <person name="Vu D."/>
            <person name="Scully C."/>
            <person name="Dijksterhuis J."/>
            <person name="Roader J."/>
            <person name="Houbraken J."/>
        </authorList>
    </citation>
    <scope>NUCLEOTIDE SEQUENCE</scope>
    <source>
        <strain evidence="2">M34</strain>
    </source>
</reference>
<feature type="compositionally biased region" description="Basic and acidic residues" evidence="1">
    <location>
        <begin position="81"/>
        <end position="99"/>
    </location>
</feature>
<comment type="caution">
    <text evidence="2">The sequence shown here is derived from an EMBL/GenBank/DDBJ whole genome shotgun (WGS) entry which is preliminary data.</text>
</comment>
<evidence type="ECO:0000256" key="1">
    <source>
        <dbReference type="SAM" id="MobiDB-lite"/>
    </source>
</evidence>
<sequence>MSPSKNKSEPTLRERALQTNKTNPSQLGDPVSLKAETSSSSPTSQDRGASSTSSNSATQKTKEHVKKVAPAPTEGDQDGGAGKDGKKTLRQRAMDKLEENPSQLGDPVSLKAETADSEPTDEDRGAGGSKSGRSKL</sequence>
<feature type="compositionally biased region" description="Basic and acidic residues" evidence="1">
    <location>
        <begin position="1"/>
        <end position="16"/>
    </location>
</feature>
<name>A0A8H7T7A2_9HELO</name>
<evidence type="ECO:0000313" key="3">
    <source>
        <dbReference type="Proteomes" id="UP000664132"/>
    </source>
</evidence>
<dbReference type="OrthoDB" id="5234213at2759"/>